<dbReference type="Gene3D" id="1.25.40.10">
    <property type="entry name" value="Tetratricopeptide repeat domain"/>
    <property type="match status" value="1"/>
</dbReference>
<sequence length="490" mass="53578">MANGKWNEARSRLEQAFAAAPTDILIAFSLATAYRLSGAAEKAATLFEQLHNAAPEWPECAVGLAQSRADLGHPDGAVAFLRRFAMRQPDAAQIYAAIGDICLKSGRYEEAPKGFSRAVTLAPSAENHGNLAEALSLHRAFDAAEPHYERALRLAPDSPNLRLNYAIHLLSQGKVHEGWQAFEARLDPRLPDAPLRALSLPRWNGEQFADRHLLVVSEQGLGDEIRLAALLPEVAERVGRLTVECDPRLIPLFRRSFPGLDIHAFSRVKRGGHGHYSYGWLPERDGPDCYIELGSLAHILDRPLAPPRNRNSYLKPDPERARALAARLRDTSDGCPLVGISWASGARHFGRGTNYPPLRAWNNLLNLPDVRFVSLQYGEAGDDLRSLSELAGRQILRFPDLDLRNDLETLAALASSLDLVLSVGNATAALSGAVGTPTVEILSTPGWVPLIGGQDYFLAANHRCIQSTLGDWDGPVAEARELARTRLAQP</sequence>
<dbReference type="Pfam" id="PF13432">
    <property type="entry name" value="TPR_16"/>
    <property type="match status" value="2"/>
</dbReference>
<dbReference type="InterPro" id="IPR011990">
    <property type="entry name" value="TPR-like_helical_dom_sf"/>
</dbReference>
<keyword evidence="5" id="KW-1185">Reference proteome</keyword>
<dbReference type="KEGG" id="naci:NUH88_18985"/>
<dbReference type="PROSITE" id="PS50005">
    <property type="entry name" value="TPR"/>
    <property type="match status" value="1"/>
</dbReference>
<proteinExistence type="predicted"/>
<dbReference type="SUPFAM" id="SSF53756">
    <property type="entry name" value="UDP-Glycosyltransferase/glycogen phosphorylase"/>
    <property type="match status" value="1"/>
</dbReference>
<evidence type="ECO:0000256" key="3">
    <source>
        <dbReference type="PROSITE-ProRule" id="PRU00339"/>
    </source>
</evidence>
<name>A0A9J7APZ6_9PROT</name>
<dbReference type="RefSeq" id="WP_257768150.1">
    <property type="nucleotide sequence ID" value="NZ_CP102480.1"/>
</dbReference>
<keyword evidence="1" id="KW-0677">Repeat</keyword>
<dbReference type="InterPro" id="IPR051012">
    <property type="entry name" value="CellSynth/LPSAsmb/PSIAsmb"/>
</dbReference>
<evidence type="ECO:0000313" key="5">
    <source>
        <dbReference type="Proteomes" id="UP001060336"/>
    </source>
</evidence>
<keyword evidence="2 3" id="KW-0802">TPR repeat</keyword>
<dbReference type="Proteomes" id="UP001060336">
    <property type="component" value="Chromosome"/>
</dbReference>
<dbReference type="AlphaFoldDB" id="A0A9J7APZ6"/>
<protein>
    <submittedName>
        <fullName evidence="4">Tetratricopeptide repeat protein</fullName>
    </submittedName>
</protein>
<evidence type="ECO:0000313" key="4">
    <source>
        <dbReference type="EMBL" id="UUX49472.1"/>
    </source>
</evidence>
<dbReference type="SUPFAM" id="SSF48452">
    <property type="entry name" value="TPR-like"/>
    <property type="match status" value="1"/>
</dbReference>
<reference evidence="4" key="1">
    <citation type="submission" date="2022-08" db="EMBL/GenBank/DDBJ databases">
        <title>Nisaea acidiphila sp. nov., isolated from a marine algal debris and emended description of the genus Nisaea Urios et al. 2008.</title>
        <authorList>
            <person name="Kwon K."/>
        </authorList>
    </citation>
    <scope>NUCLEOTIDE SEQUENCE</scope>
    <source>
        <strain evidence="4">MEBiC11861</strain>
    </source>
</reference>
<dbReference type="Pfam" id="PF14559">
    <property type="entry name" value="TPR_19"/>
    <property type="match status" value="1"/>
</dbReference>
<organism evidence="4 5">
    <name type="scientific">Nisaea acidiphila</name>
    <dbReference type="NCBI Taxonomy" id="1862145"/>
    <lineage>
        <taxon>Bacteria</taxon>
        <taxon>Pseudomonadati</taxon>
        <taxon>Pseudomonadota</taxon>
        <taxon>Alphaproteobacteria</taxon>
        <taxon>Rhodospirillales</taxon>
        <taxon>Thalassobaculaceae</taxon>
        <taxon>Nisaea</taxon>
    </lineage>
</organism>
<evidence type="ECO:0000256" key="2">
    <source>
        <dbReference type="ARBA" id="ARBA00022803"/>
    </source>
</evidence>
<dbReference type="InterPro" id="IPR019734">
    <property type="entry name" value="TPR_rpt"/>
</dbReference>
<dbReference type="PANTHER" id="PTHR45586:SF1">
    <property type="entry name" value="LIPOPOLYSACCHARIDE ASSEMBLY PROTEIN B"/>
    <property type="match status" value="1"/>
</dbReference>
<evidence type="ECO:0000256" key="1">
    <source>
        <dbReference type="ARBA" id="ARBA00022737"/>
    </source>
</evidence>
<accession>A0A9J7APZ6</accession>
<dbReference type="SMART" id="SM00028">
    <property type="entry name" value="TPR"/>
    <property type="match status" value="3"/>
</dbReference>
<feature type="repeat" description="TPR" evidence="3">
    <location>
        <begin position="92"/>
        <end position="125"/>
    </location>
</feature>
<dbReference type="EMBL" id="CP102480">
    <property type="protein sequence ID" value="UUX49472.1"/>
    <property type="molecule type" value="Genomic_DNA"/>
</dbReference>
<gene>
    <name evidence="4" type="ORF">NUH88_18985</name>
</gene>
<dbReference type="PANTHER" id="PTHR45586">
    <property type="entry name" value="TPR REPEAT-CONTAINING PROTEIN PA4667"/>
    <property type="match status" value="1"/>
</dbReference>